<evidence type="ECO:0000313" key="6">
    <source>
        <dbReference type="EMBL" id="SEQ09272.1"/>
    </source>
</evidence>
<dbReference type="RefSeq" id="WP_089949517.1">
    <property type="nucleotide sequence ID" value="NZ_FOFR01000002.1"/>
</dbReference>
<feature type="binding site" evidence="3">
    <location>
        <begin position="320"/>
        <end position="327"/>
    </location>
    <ligand>
        <name>ATP</name>
        <dbReference type="ChEBI" id="CHEBI:30616"/>
    </ligand>
</feature>
<evidence type="ECO:0000256" key="2">
    <source>
        <dbReference type="ARBA" id="ARBA00022840"/>
    </source>
</evidence>
<dbReference type="STRING" id="402600.SAMN05216188_10235"/>
<keyword evidence="1 3" id="KW-0547">Nucleotide-binding</keyword>
<name>A0A1H9D704_9PSEU</name>
<evidence type="ECO:0000313" key="7">
    <source>
        <dbReference type="Proteomes" id="UP000199352"/>
    </source>
</evidence>
<evidence type="ECO:0000256" key="3">
    <source>
        <dbReference type="PROSITE-ProRule" id="PRU00289"/>
    </source>
</evidence>
<dbReference type="Proteomes" id="UP000199352">
    <property type="component" value="Unassembled WGS sequence"/>
</dbReference>
<dbReference type="PANTHER" id="PTHR22683">
    <property type="entry name" value="SPORULATION PROTEIN RELATED"/>
    <property type="match status" value="1"/>
</dbReference>
<dbReference type="InterPro" id="IPR002543">
    <property type="entry name" value="FtsK_dom"/>
</dbReference>
<dbReference type="PANTHER" id="PTHR22683:SF41">
    <property type="entry name" value="DNA TRANSLOCASE FTSK"/>
    <property type="match status" value="1"/>
</dbReference>
<dbReference type="EMBL" id="FOFR01000002">
    <property type="protein sequence ID" value="SEQ09272.1"/>
    <property type="molecule type" value="Genomic_DNA"/>
</dbReference>
<organism evidence="6 7">
    <name type="scientific">Lentzea xinjiangensis</name>
    <dbReference type="NCBI Taxonomy" id="402600"/>
    <lineage>
        <taxon>Bacteria</taxon>
        <taxon>Bacillati</taxon>
        <taxon>Actinomycetota</taxon>
        <taxon>Actinomycetes</taxon>
        <taxon>Pseudonocardiales</taxon>
        <taxon>Pseudonocardiaceae</taxon>
        <taxon>Lentzea</taxon>
    </lineage>
</organism>
<evidence type="ECO:0000259" key="5">
    <source>
        <dbReference type="PROSITE" id="PS50901"/>
    </source>
</evidence>
<dbReference type="Pfam" id="PF01580">
    <property type="entry name" value="FtsK_SpoIIIE"/>
    <property type="match status" value="1"/>
</dbReference>
<sequence length="707" mass="77571">MTGEMVPAGPVFEGELVDDHADVAQPPHVHRVAGWWQRSWFVPAALKSRQALGYAAKDGLVWLSRSPIRFVRAIFRGLVVAVRGWRGWVRVRDYREAAEQAEKLADRFAEIRGLTLFRWKVTGFVVAVSVVSLAILDLVYGHCALWIAGAVGSAALAILGRQKDGNPGRKAALAGPRSLAWTMDPQILVDAFRDAKLIGKDESLRLVERAKHQGGGWAVTVDLPATRKAADVVKHREDLASALAVDEIQLSVERVRGNGGHAGRVAMWVADEDPYAKPPIRTPLLAVERWDAWRPVPFGTDARGRRITLPLVWTSLLIGALPRQGKTMAERLAAAGLILDPHVRLYVADFKNGKDWKAAEKVAHRFMAGDDAEHVLAFLDWLVELVADVQNRYRRMQDLDDVTCPESKVTPDMSRDQSLAMPITALIVDEVHIALEDRTPVEVQGKKLTAGEYIGELLTWLAKKAPAAGIILVLATQRPDSKTIPTKLRAVLGSRFALRVMDFRDSNIILGEQMNTRGYDSSRLLPSHRGVGILRPDGETQAGADVLALTVRTYYMPNEDWREICERGRALREAEGTLSGHAAGQDVPPMLDRSTAVKAIGTGAVASLAEVELPEPLASVVDYLGDDVNTRDFVPTAELAEALEVEVTAFGVDMGELGCRPTRQYIQTDEGTRRVRGYLTADLRAAVERIAANAEISMSSDVVGRRS</sequence>
<proteinExistence type="predicted"/>
<dbReference type="SUPFAM" id="SSF52540">
    <property type="entry name" value="P-loop containing nucleoside triphosphate hydrolases"/>
    <property type="match status" value="1"/>
</dbReference>
<evidence type="ECO:0000256" key="4">
    <source>
        <dbReference type="SAM" id="Phobius"/>
    </source>
</evidence>
<gene>
    <name evidence="6" type="ORF">SAMN05216188_10235</name>
</gene>
<dbReference type="OrthoDB" id="3315716at2"/>
<protein>
    <submittedName>
        <fullName evidence="6">DNA segregation ATPase FtsK/SpoIIIE, S-DNA-T family</fullName>
    </submittedName>
</protein>
<feature type="domain" description="FtsK" evidence="5">
    <location>
        <begin position="293"/>
        <end position="507"/>
    </location>
</feature>
<dbReference type="InterPro" id="IPR027417">
    <property type="entry name" value="P-loop_NTPase"/>
</dbReference>
<accession>A0A1H9D704</accession>
<keyword evidence="4" id="KW-1133">Transmembrane helix</keyword>
<reference evidence="7" key="1">
    <citation type="submission" date="2016-10" db="EMBL/GenBank/DDBJ databases">
        <authorList>
            <person name="Varghese N."/>
            <person name="Submissions S."/>
        </authorList>
    </citation>
    <scope>NUCLEOTIDE SEQUENCE [LARGE SCALE GENOMIC DNA]</scope>
    <source>
        <strain evidence="7">CGMCC 4.3525</strain>
    </source>
</reference>
<feature type="transmembrane region" description="Helical" evidence="4">
    <location>
        <begin position="144"/>
        <end position="160"/>
    </location>
</feature>
<keyword evidence="4" id="KW-0472">Membrane</keyword>
<dbReference type="GO" id="GO:0003677">
    <property type="term" value="F:DNA binding"/>
    <property type="evidence" value="ECO:0007669"/>
    <property type="project" value="InterPro"/>
</dbReference>
<dbReference type="Gene3D" id="3.40.50.300">
    <property type="entry name" value="P-loop containing nucleotide triphosphate hydrolases"/>
    <property type="match status" value="1"/>
</dbReference>
<evidence type="ECO:0000256" key="1">
    <source>
        <dbReference type="ARBA" id="ARBA00022741"/>
    </source>
</evidence>
<keyword evidence="4" id="KW-0812">Transmembrane</keyword>
<keyword evidence="2 3" id="KW-0067">ATP-binding</keyword>
<keyword evidence="7" id="KW-1185">Reference proteome</keyword>
<dbReference type="AlphaFoldDB" id="A0A1H9D704"/>
<dbReference type="InterPro" id="IPR050206">
    <property type="entry name" value="FtsK/SpoIIIE/SftA"/>
</dbReference>
<feature type="transmembrane region" description="Helical" evidence="4">
    <location>
        <begin position="117"/>
        <end position="138"/>
    </location>
</feature>
<dbReference type="PROSITE" id="PS50901">
    <property type="entry name" value="FTSK"/>
    <property type="match status" value="1"/>
</dbReference>
<dbReference type="GO" id="GO:0005524">
    <property type="term" value="F:ATP binding"/>
    <property type="evidence" value="ECO:0007669"/>
    <property type="project" value="UniProtKB-UniRule"/>
</dbReference>